<evidence type="ECO:0000256" key="4">
    <source>
        <dbReference type="RuleBase" id="RU361176"/>
    </source>
</evidence>
<keyword evidence="5" id="KW-1133">Transmembrane helix</keyword>
<evidence type="ECO:0000256" key="1">
    <source>
        <dbReference type="ARBA" id="ARBA00010646"/>
    </source>
</evidence>
<dbReference type="Gene3D" id="3.20.20.80">
    <property type="entry name" value="Glycosidases"/>
    <property type="match status" value="1"/>
</dbReference>
<dbReference type="PANTHER" id="PTHR34135">
    <property type="entry name" value="LYSOZYME"/>
    <property type="match status" value="1"/>
</dbReference>
<dbReference type="GO" id="GO:0003796">
    <property type="term" value="F:lysozyme activity"/>
    <property type="evidence" value="ECO:0007669"/>
    <property type="project" value="UniProtKB-EC"/>
</dbReference>
<proteinExistence type="inferred from homology"/>
<evidence type="ECO:0000256" key="2">
    <source>
        <dbReference type="ARBA" id="ARBA00022801"/>
    </source>
</evidence>
<dbReference type="InterPro" id="IPR008270">
    <property type="entry name" value="Glyco_hydro_25_AS"/>
</dbReference>
<organism evidence="6 7">
    <name type="scientific">Paenibacillus albilobatus</name>
    <dbReference type="NCBI Taxonomy" id="2716884"/>
    <lineage>
        <taxon>Bacteria</taxon>
        <taxon>Bacillati</taxon>
        <taxon>Bacillota</taxon>
        <taxon>Bacilli</taxon>
        <taxon>Bacillales</taxon>
        <taxon>Paenibacillaceae</taxon>
        <taxon>Paenibacillus</taxon>
    </lineage>
</organism>
<dbReference type="SUPFAM" id="SSF51445">
    <property type="entry name" value="(Trans)glycosidases"/>
    <property type="match status" value="1"/>
</dbReference>
<evidence type="ECO:0000256" key="5">
    <source>
        <dbReference type="SAM" id="Phobius"/>
    </source>
</evidence>
<gene>
    <name evidence="6" type="ORF">J2TS6_12010</name>
</gene>
<dbReference type="SMART" id="SM00641">
    <property type="entry name" value="Glyco_25"/>
    <property type="match status" value="1"/>
</dbReference>
<accession>A0A919XFL0</accession>
<dbReference type="PANTHER" id="PTHR34135:SF2">
    <property type="entry name" value="LYSOZYME"/>
    <property type="match status" value="1"/>
</dbReference>
<dbReference type="EMBL" id="BORQ01000001">
    <property type="protein sequence ID" value="GIO30060.1"/>
    <property type="molecule type" value="Genomic_DNA"/>
</dbReference>
<keyword evidence="7" id="KW-1185">Reference proteome</keyword>
<evidence type="ECO:0000313" key="7">
    <source>
        <dbReference type="Proteomes" id="UP000679779"/>
    </source>
</evidence>
<keyword evidence="5" id="KW-0472">Membrane</keyword>
<keyword evidence="3 4" id="KW-0326">Glycosidase</keyword>
<dbReference type="GO" id="GO:0009253">
    <property type="term" value="P:peptidoglycan catabolic process"/>
    <property type="evidence" value="ECO:0007669"/>
    <property type="project" value="InterPro"/>
</dbReference>
<dbReference type="GO" id="GO:0016052">
    <property type="term" value="P:carbohydrate catabolic process"/>
    <property type="evidence" value="ECO:0007669"/>
    <property type="project" value="TreeGrafter"/>
</dbReference>
<dbReference type="Pfam" id="PF01183">
    <property type="entry name" value="Glyco_hydro_25"/>
    <property type="match status" value="1"/>
</dbReference>
<dbReference type="InterPro" id="IPR018077">
    <property type="entry name" value="Glyco_hydro_fam25_subgr"/>
</dbReference>
<dbReference type="GO" id="GO:0016998">
    <property type="term" value="P:cell wall macromolecule catabolic process"/>
    <property type="evidence" value="ECO:0007669"/>
    <property type="project" value="InterPro"/>
</dbReference>
<dbReference type="InterPro" id="IPR002053">
    <property type="entry name" value="Glyco_hydro_25"/>
</dbReference>
<feature type="transmembrane region" description="Helical" evidence="5">
    <location>
        <begin position="324"/>
        <end position="345"/>
    </location>
</feature>
<comment type="similarity">
    <text evidence="1 4">Belongs to the glycosyl hydrolase 25 family.</text>
</comment>
<comment type="catalytic activity">
    <reaction evidence="4">
        <text>Hydrolysis of (1-&gt;4)-beta-linkages between N-acetylmuramic acid and N-acetyl-D-glucosamine residues in a peptidoglycan and between N-acetyl-D-glucosamine residues in chitodextrins.</text>
        <dbReference type="EC" id="3.2.1.17"/>
    </reaction>
</comment>
<name>A0A919XFL0_9BACL</name>
<reference evidence="6" key="1">
    <citation type="submission" date="2021-03" db="EMBL/GenBank/DDBJ databases">
        <title>Antimicrobial resistance genes in bacteria isolated from Japanese honey, and their potential for conferring macrolide and lincosamide resistance in the American foulbrood pathogen Paenibacillus larvae.</title>
        <authorList>
            <person name="Okamoto M."/>
            <person name="Kumagai M."/>
            <person name="Kanamori H."/>
            <person name="Takamatsu D."/>
        </authorList>
    </citation>
    <scope>NUCLEOTIDE SEQUENCE</scope>
    <source>
        <strain evidence="6">J2TS6</strain>
    </source>
</reference>
<evidence type="ECO:0000313" key="6">
    <source>
        <dbReference type="EMBL" id="GIO30060.1"/>
    </source>
</evidence>
<protein>
    <recommendedName>
        <fullName evidence="4">Lysozyme</fullName>
        <ecNumber evidence="4">3.2.1.17</ecNumber>
    </recommendedName>
</protein>
<sequence>MQSRSGNHAKGIDVSHWQGVIDWKQVKNAGYSFAFLKATEGPKLVDDRFRINAQGARAAGLLTGAYHFTRARNAAEVKAELEHFVQTVDSAGGLGAFKLPLAVDIETKEGGTRENITAIAQEWVKQYKQQTGRTLMIYTYPDFIDTSLDGTLGNVPLWYAYYSSRVPANKGGWVSWEFLQYTNKGSVPGINGNVDLNEYKGSEAELLNAYDTPDPGSKGSVPQWKEAGRQWLIDHAGISADWKAEDPLDIGTLGAILAKYYGVGGRQKRRVKRRLSLKIGVFPSRFGEESMPNVQCPTYCRVCYMEGGNGMSGVVGGVGCYNPFASTGAILVLFILLVIITRSFWL</sequence>
<keyword evidence="5" id="KW-0812">Transmembrane</keyword>
<comment type="caution">
    <text evidence="6">The sequence shown here is derived from an EMBL/GenBank/DDBJ whole genome shotgun (WGS) entry which is preliminary data.</text>
</comment>
<dbReference type="PROSITE" id="PS51904">
    <property type="entry name" value="GLYCOSYL_HYDROL_F25_2"/>
    <property type="match status" value="1"/>
</dbReference>
<dbReference type="EC" id="3.2.1.17" evidence="4"/>
<evidence type="ECO:0000256" key="3">
    <source>
        <dbReference type="ARBA" id="ARBA00023295"/>
    </source>
</evidence>
<dbReference type="PROSITE" id="PS00953">
    <property type="entry name" value="GLYCOSYL_HYDROL_F25_1"/>
    <property type="match status" value="1"/>
</dbReference>
<dbReference type="InterPro" id="IPR017853">
    <property type="entry name" value="GH"/>
</dbReference>
<dbReference type="Proteomes" id="UP000679779">
    <property type="component" value="Unassembled WGS sequence"/>
</dbReference>
<dbReference type="CDD" id="cd00599">
    <property type="entry name" value="GH25_muramidase"/>
    <property type="match status" value="1"/>
</dbReference>
<keyword evidence="2 4" id="KW-0378">Hydrolase</keyword>
<dbReference type="RefSeq" id="WP_212957614.1">
    <property type="nucleotide sequence ID" value="NZ_BORQ01000001.1"/>
</dbReference>
<dbReference type="AlphaFoldDB" id="A0A919XFL0"/>